<accession>A0ABX5LFK2</accession>
<dbReference type="Pfam" id="PF13692">
    <property type="entry name" value="Glyco_trans_1_4"/>
    <property type="match status" value="1"/>
</dbReference>
<proteinExistence type="predicted"/>
<dbReference type="EMBL" id="QGDV01000006">
    <property type="protein sequence ID" value="PWJ63941.1"/>
    <property type="molecule type" value="Genomic_DNA"/>
</dbReference>
<dbReference type="RefSeq" id="WP_127843927.1">
    <property type="nucleotide sequence ID" value="NZ_QGDV01000006.1"/>
</dbReference>
<dbReference type="Gene3D" id="3.40.50.2000">
    <property type="entry name" value="Glycogen Phosphorylase B"/>
    <property type="match status" value="1"/>
</dbReference>
<dbReference type="SUPFAM" id="SSF53756">
    <property type="entry name" value="UDP-Glycosyltransferase/glycogen phosphorylase"/>
    <property type="match status" value="1"/>
</dbReference>
<gene>
    <name evidence="1" type="ORF">B0H03_10666</name>
</gene>
<comment type="caution">
    <text evidence="1">The sequence shown here is derived from an EMBL/GenBank/DDBJ whole genome shotgun (WGS) entry which is preliminary data.</text>
</comment>
<reference evidence="1 2" key="1">
    <citation type="submission" date="2018-03" db="EMBL/GenBank/DDBJ databases">
        <title>Genomic Encyclopedia of Type Strains, Phase III (KMG-III): the genomes of soil and plant-associated and newly described type strains.</title>
        <authorList>
            <person name="Whitman W."/>
        </authorList>
    </citation>
    <scope>NUCLEOTIDE SEQUENCE [LARGE SCALE GENOMIC DNA]</scope>
    <source>
        <strain evidence="1 2">VKM Ac-1602</strain>
    </source>
</reference>
<evidence type="ECO:0000313" key="2">
    <source>
        <dbReference type="Proteomes" id="UP000245674"/>
    </source>
</evidence>
<evidence type="ECO:0000313" key="1">
    <source>
        <dbReference type="EMBL" id="PWJ63941.1"/>
    </source>
</evidence>
<dbReference type="CDD" id="cd03801">
    <property type="entry name" value="GT4_PimA-like"/>
    <property type="match status" value="1"/>
</dbReference>
<organism evidence="1 2">
    <name type="scientific">Rathayibacter iranicus NCPPB 2253 = VKM Ac-1602</name>
    <dbReference type="NCBI Taxonomy" id="1328868"/>
    <lineage>
        <taxon>Bacteria</taxon>
        <taxon>Bacillati</taxon>
        <taxon>Actinomycetota</taxon>
        <taxon>Actinomycetes</taxon>
        <taxon>Micrococcales</taxon>
        <taxon>Microbacteriaceae</taxon>
        <taxon>Rathayibacter</taxon>
    </lineage>
</organism>
<dbReference type="Proteomes" id="UP000245674">
    <property type="component" value="Unassembled WGS sequence"/>
</dbReference>
<protein>
    <submittedName>
        <fullName evidence="1">Glycosyltransferase involved in cell wall biosynthesis</fullName>
    </submittedName>
</protein>
<name>A0ABX5LFK2_9MICO</name>
<sequence length="366" mass="38614">MKVLFVDHSGHLGGGQLGLLRYLEQPAPFERELLVLEDGELVRRARALGIHVVVLGAADSYLSKIAIAPKVRRAIEALRPDIVVANSLTAANVVGLSPWRGAVNIAYLRETLSVDSVPSGPKRALMLYRTFAAFDGFIANSAATRASIPAPLARIPVKVAYPVSGIGTVVDGAPLGSTHRFRVLTLSRLEHWKGVHVVVDAYEELQRRGVQDDFELRIAGDATLGDPAYLARIATQVARLGPSAILLGRLDDVQSALDDVDAVVIPTLRPEPFGQVMAQGIARGRLIISSGGGGPTEILGPTAAAVFVQAGDIEALADALQFAHADLAASGAIAHRGQARAELFLDHRTTAALSDAILALGSGVQR</sequence>
<keyword evidence="2" id="KW-1185">Reference proteome</keyword>
<dbReference type="PANTHER" id="PTHR12526">
    <property type="entry name" value="GLYCOSYLTRANSFERASE"/>
    <property type="match status" value="1"/>
</dbReference>